<evidence type="ECO:0000313" key="7">
    <source>
        <dbReference type="EMBL" id="GAA1994252.1"/>
    </source>
</evidence>
<dbReference type="EMBL" id="BAAAPC010000007">
    <property type="protein sequence ID" value="GAA1994252.1"/>
    <property type="molecule type" value="Genomic_DNA"/>
</dbReference>
<evidence type="ECO:0000256" key="5">
    <source>
        <dbReference type="SAM" id="MobiDB-lite"/>
    </source>
</evidence>
<evidence type="ECO:0000256" key="4">
    <source>
        <dbReference type="RuleBase" id="RU362026"/>
    </source>
</evidence>
<evidence type="ECO:0000256" key="3">
    <source>
        <dbReference type="ARBA" id="ARBA00022679"/>
    </source>
</evidence>
<dbReference type="Pfam" id="PF01555">
    <property type="entry name" value="N6_N4_Mtase"/>
    <property type="match status" value="1"/>
</dbReference>
<evidence type="ECO:0000313" key="8">
    <source>
        <dbReference type="Proteomes" id="UP001501585"/>
    </source>
</evidence>
<name>A0ABP5EA30_9ACTN</name>
<evidence type="ECO:0000256" key="2">
    <source>
        <dbReference type="ARBA" id="ARBA00022603"/>
    </source>
</evidence>
<comment type="caution">
    <text evidence="7">The sequence shown here is derived from an EMBL/GenBank/DDBJ whole genome shotgun (WGS) entry which is preliminary data.</text>
</comment>
<dbReference type="InterPro" id="IPR002941">
    <property type="entry name" value="DNA_methylase_N4/N6"/>
</dbReference>
<dbReference type="InterPro" id="IPR001091">
    <property type="entry name" value="RM_Methyltransferase"/>
</dbReference>
<feature type="region of interest" description="Disordered" evidence="5">
    <location>
        <begin position="32"/>
        <end position="62"/>
    </location>
</feature>
<comment type="similarity">
    <text evidence="1 4">Belongs to the N(4)/N(6)-methyltransferase family.</text>
</comment>
<dbReference type="PANTHER" id="PTHR13370">
    <property type="entry name" value="RNA METHYLASE-RELATED"/>
    <property type="match status" value="1"/>
</dbReference>
<feature type="domain" description="DNA methylase N-4/N-6" evidence="6">
    <location>
        <begin position="19"/>
        <end position="231"/>
    </location>
</feature>
<dbReference type="Gene3D" id="3.40.50.150">
    <property type="entry name" value="Vaccinia Virus protein VP39"/>
    <property type="match status" value="1"/>
</dbReference>
<dbReference type="SUPFAM" id="SSF53335">
    <property type="entry name" value="S-adenosyl-L-methionine-dependent methyltransferases"/>
    <property type="match status" value="1"/>
</dbReference>
<proteinExistence type="inferred from homology"/>
<dbReference type="Proteomes" id="UP001501585">
    <property type="component" value="Unassembled WGS sequence"/>
</dbReference>
<protein>
    <recommendedName>
        <fullName evidence="4">Methyltransferase</fullName>
        <ecNumber evidence="4">2.1.1.-</ecNumber>
    </recommendedName>
</protein>
<dbReference type="EC" id="2.1.1.-" evidence="4"/>
<dbReference type="InterPro" id="IPR029063">
    <property type="entry name" value="SAM-dependent_MTases_sf"/>
</dbReference>
<dbReference type="PROSITE" id="PS00092">
    <property type="entry name" value="N6_MTASE"/>
    <property type="match status" value="1"/>
</dbReference>
<keyword evidence="3" id="KW-0808">Transferase</keyword>
<dbReference type="PANTHER" id="PTHR13370:SF3">
    <property type="entry name" value="TRNA (GUANINE(10)-N2)-METHYLTRANSFERASE HOMOLOG"/>
    <property type="match status" value="1"/>
</dbReference>
<sequence>MIVEGDVLAVLPTLDTGIVDAVICDPPYNSGGRTAAERRRGSSRDKYTTGRRGDLRNELPEFPGDNRDQRSWGYWCSLWLSECLRLTVPGGSLLVACDWRQLPAASDAVQAAGWVWSGVVTWVKPRHRSRPTRGGFWRQTEYYLWGTAGPVRTDHEVYLPGVVEATAPAATERQHPTEKPLELMRELVRVAPPGGTVLDPFAGSGSTGVAAVAEGRRFVGVELSAHYAEVARTRLAAVQPALDAQEA</sequence>
<keyword evidence="2" id="KW-0489">Methyltransferase</keyword>
<keyword evidence="8" id="KW-1185">Reference proteome</keyword>
<accession>A0ABP5EA30</accession>
<dbReference type="InterPro" id="IPR002052">
    <property type="entry name" value="DNA_methylase_N6_adenine_CS"/>
</dbReference>
<feature type="compositionally biased region" description="Basic and acidic residues" evidence="5">
    <location>
        <begin position="35"/>
        <end position="62"/>
    </location>
</feature>
<gene>
    <name evidence="7" type="ORF">GCM10009799_20440</name>
</gene>
<organism evidence="7 8">
    <name type="scientific">Nocardiopsis rhodophaea</name>
    <dbReference type="NCBI Taxonomy" id="280238"/>
    <lineage>
        <taxon>Bacteria</taxon>
        <taxon>Bacillati</taxon>
        <taxon>Actinomycetota</taxon>
        <taxon>Actinomycetes</taxon>
        <taxon>Streptosporangiales</taxon>
        <taxon>Nocardiopsidaceae</taxon>
        <taxon>Nocardiopsis</taxon>
    </lineage>
</organism>
<reference evidence="8" key="1">
    <citation type="journal article" date="2019" name="Int. J. Syst. Evol. Microbiol.">
        <title>The Global Catalogue of Microorganisms (GCM) 10K type strain sequencing project: providing services to taxonomists for standard genome sequencing and annotation.</title>
        <authorList>
            <consortium name="The Broad Institute Genomics Platform"/>
            <consortium name="The Broad Institute Genome Sequencing Center for Infectious Disease"/>
            <person name="Wu L."/>
            <person name="Ma J."/>
        </authorList>
    </citation>
    <scope>NUCLEOTIDE SEQUENCE [LARGE SCALE GENOMIC DNA]</scope>
    <source>
        <strain evidence="8">JCM 15313</strain>
    </source>
</reference>
<dbReference type="RefSeq" id="WP_344161658.1">
    <property type="nucleotide sequence ID" value="NZ_BAAAPC010000007.1"/>
</dbReference>
<evidence type="ECO:0000256" key="1">
    <source>
        <dbReference type="ARBA" id="ARBA00006594"/>
    </source>
</evidence>
<evidence type="ECO:0000259" key="6">
    <source>
        <dbReference type="Pfam" id="PF01555"/>
    </source>
</evidence>
<dbReference type="PRINTS" id="PR00508">
    <property type="entry name" value="S21N4MTFRASE"/>
</dbReference>